<feature type="transmembrane region" description="Helical" evidence="2">
    <location>
        <begin position="46"/>
        <end position="68"/>
    </location>
</feature>
<feature type="transmembrane region" description="Helical" evidence="2">
    <location>
        <begin position="218"/>
        <end position="238"/>
    </location>
</feature>
<evidence type="ECO:0000256" key="2">
    <source>
        <dbReference type="SAM" id="Phobius"/>
    </source>
</evidence>
<dbReference type="EMBL" id="WHUW01000051">
    <property type="protein sequence ID" value="KAF8431288.1"/>
    <property type="molecule type" value="Genomic_DNA"/>
</dbReference>
<comment type="caution">
    <text evidence="4">The sequence shown here is derived from an EMBL/GenBank/DDBJ whole genome shotgun (WGS) entry which is preliminary data.</text>
</comment>
<keyword evidence="2" id="KW-0472">Membrane</keyword>
<evidence type="ECO:0000259" key="3">
    <source>
        <dbReference type="Pfam" id="PF20151"/>
    </source>
</evidence>
<dbReference type="AlphaFoldDB" id="A0AAD4BIR1"/>
<organism evidence="4 5">
    <name type="scientific">Boletus edulis BED1</name>
    <dbReference type="NCBI Taxonomy" id="1328754"/>
    <lineage>
        <taxon>Eukaryota</taxon>
        <taxon>Fungi</taxon>
        <taxon>Dikarya</taxon>
        <taxon>Basidiomycota</taxon>
        <taxon>Agaricomycotina</taxon>
        <taxon>Agaricomycetes</taxon>
        <taxon>Agaricomycetidae</taxon>
        <taxon>Boletales</taxon>
        <taxon>Boletineae</taxon>
        <taxon>Boletaceae</taxon>
        <taxon>Boletoideae</taxon>
        <taxon>Boletus</taxon>
    </lineage>
</organism>
<feature type="transmembrane region" description="Helical" evidence="2">
    <location>
        <begin position="88"/>
        <end position="109"/>
    </location>
</feature>
<dbReference type="InterPro" id="IPR045340">
    <property type="entry name" value="DUF6533"/>
</dbReference>
<reference evidence="4" key="1">
    <citation type="submission" date="2019-10" db="EMBL/GenBank/DDBJ databases">
        <authorList>
            <consortium name="DOE Joint Genome Institute"/>
            <person name="Kuo A."/>
            <person name="Miyauchi S."/>
            <person name="Kiss E."/>
            <person name="Drula E."/>
            <person name="Kohler A."/>
            <person name="Sanchez-Garcia M."/>
            <person name="Andreopoulos B."/>
            <person name="Barry K.W."/>
            <person name="Bonito G."/>
            <person name="Buee M."/>
            <person name="Carver A."/>
            <person name="Chen C."/>
            <person name="Cichocki N."/>
            <person name="Clum A."/>
            <person name="Culley D."/>
            <person name="Crous P.W."/>
            <person name="Fauchery L."/>
            <person name="Girlanda M."/>
            <person name="Hayes R."/>
            <person name="Keri Z."/>
            <person name="LaButti K."/>
            <person name="Lipzen A."/>
            <person name="Lombard V."/>
            <person name="Magnuson J."/>
            <person name="Maillard F."/>
            <person name="Morin E."/>
            <person name="Murat C."/>
            <person name="Nolan M."/>
            <person name="Ohm R."/>
            <person name="Pangilinan J."/>
            <person name="Pereira M."/>
            <person name="Perotto S."/>
            <person name="Peter M."/>
            <person name="Riley R."/>
            <person name="Sitrit Y."/>
            <person name="Stielow B."/>
            <person name="Szollosi G."/>
            <person name="Zifcakova L."/>
            <person name="Stursova M."/>
            <person name="Spatafora J.W."/>
            <person name="Tedersoo L."/>
            <person name="Vaario L.-M."/>
            <person name="Yamada A."/>
            <person name="Yan M."/>
            <person name="Wang P."/>
            <person name="Xu J."/>
            <person name="Bruns T."/>
            <person name="Baldrian P."/>
            <person name="Vilgalys R."/>
            <person name="Henrissat B."/>
            <person name="Grigoriev I.V."/>
            <person name="Hibbett D."/>
            <person name="Nagy L.G."/>
            <person name="Martin F.M."/>
        </authorList>
    </citation>
    <scope>NUCLEOTIDE SEQUENCE</scope>
    <source>
        <strain evidence="4">BED1</strain>
    </source>
</reference>
<reference evidence="4" key="2">
    <citation type="journal article" date="2020" name="Nat. Commun.">
        <title>Large-scale genome sequencing of mycorrhizal fungi provides insights into the early evolution of symbiotic traits.</title>
        <authorList>
            <person name="Miyauchi S."/>
            <person name="Kiss E."/>
            <person name="Kuo A."/>
            <person name="Drula E."/>
            <person name="Kohler A."/>
            <person name="Sanchez-Garcia M."/>
            <person name="Morin E."/>
            <person name="Andreopoulos B."/>
            <person name="Barry K.W."/>
            <person name="Bonito G."/>
            <person name="Buee M."/>
            <person name="Carver A."/>
            <person name="Chen C."/>
            <person name="Cichocki N."/>
            <person name="Clum A."/>
            <person name="Culley D."/>
            <person name="Crous P.W."/>
            <person name="Fauchery L."/>
            <person name="Girlanda M."/>
            <person name="Hayes R.D."/>
            <person name="Keri Z."/>
            <person name="LaButti K."/>
            <person name="Lipzen A."/>
            <person name="Lombard V."/>
            <person name="Magnuson J."/>
            <person name="Maillard F."/>
            <person name="Murat C."/>
            <person name="Nolan M."/>
            <person name="Ohm R.A."/>
            <person name="Pangilinan J."/>
            <person name="Pereira M.F."/>
            <person name="Perotto S."/>
            <person name="Peter M."/>
            <person name="Pfister S."/>
            <person name="Riley R."/>
            <person name="Sitrit Y."/>
            <person name="Stielow J.B."/>
            <person name="Szollosi G."/>
            <person name="Zifcakova L."/>
            <person name="Stursova M."/>
            <person name="Spatafora J.W."/>
            <person name="Tedersoo L."/>
            <person name="Vaario L.M."/>
            <person name="Yamada A."/>
            <person name="Yan M."/>
            <person name="Wang P."/>
            <person name="Xu J."/>
            <person name="Bruns T."/>
            <person name="Baldrian P."/>
            <person name="Vilgalys R."/>
            <person name="Dunand C."/>
            <person name="Henrissat B."/>
            <person name="Grigoriev I.V."/>
            <person name="Hibbett D."/>
            <person name="Nagy L.G."/>
            <person name="Martin F.M."/>
        </authorList>
    </citation>
    <scope>NUCLEOTIDE SEQUENCE</scope>
    <source>
        <strain evidence="4">BED1</strain>
    </source>
</reference>
<accession>A0AAD4BIR1</accession>
<gene>
    <name evidence="4" type="ORF">L210DRAFT_3560644</name>
</gene>
<evidence type="ECO:0000256" key="1">
    <source>
        <dbReference type="SAM" id="MobiDB-lite"/>
    </source>
</evidence>
<proteinExistence type="predicted"/>
<feature type="transmembrane region" description="Helical" evidence="2">
    <location>
        <begin position="168"/>
        <end position="188"/>
    </location>
</feature>
<feature type="transmembrane region" description="Helical" evidence="2">
    <location>
        <begin position="17"/>
        <end position="34"/>
    </location>
</feature>
<feature type="region of interest" description="Disordered" evidence="1">
    <location>
        <begin position="311"/>
        <end position="343"/>
    </location>
</feature>
<sequence length="343" mass="38819">MSFNIQSTLQLLALDNYLSLAGITVVVHDYALTFSREIDYVWCRPWTWVSTMFVVVRYIGLYWIVTFVAGTSFVPGPVKVGQVMNVSYSWAFVVFLSTADLLMILRVYAMWSRSRTVLCVLLSIYTIQTIITVVLYGVYNSPNTYSSVKVVRILNFSFCSGNAPRFFGVYYVVPRLVLSVMMTFLAVFQTLKQSFEMYNATKQWQPNRYMQKLVKDGIIYFVMNVLVQTIGLLIITGLPLSTTLIFLEAFIFIAFYIVIPRFVISIRDLYDRDIYGRFHIDTGFGMQSWSNIPSGAAVSTMVFVDRDQGSEVAGDTDTSADPEMGHRVRGSGLNEDSPIGGCE</sequence>
<protein>
    <recommendedName>
        <fullName evidence="3">DUF6533 domain-containing protein</fullName>
    </recommendedName>
</protein>
<keyword evidence="2" id="KW-1133">Transmembrane helix</keyword>
<feature type="transmembrane region" description="Helical" evidence="2">
    <location>
        <begin position="244"/>
        <end position="264"/>
    </location>
</feature>
<name>A0AAD4BIR1_BOLED</name>
<feature type="domain" description="DUF6533" evidence="3">
    <location>
        <begin position="17"/>
        <end position="61"/>
    </location>
</feature>
<evidence type="ECO:0000313" key="5">
    <source>
        <dbReference type="Proteomes" id="UP001194468"/>
    </source>
</evidence>
<dbReference type="Proteomes" id="UP001194468">
    <property type="component" value="Unassembled WGS sequence"/>
</dbReference>
<dbReference type="Pfam" id="PF20151">
    <property type="entry name" value="DUF6533"/>
    <property type="match status" value="1"/>
</dbReference>
<keyword evidence="2" id="KW-0812">Transmembrane</keyword>
<keyword evidence="5" id="KW-1185">Reference proteome</keyword>
<evidence type="ECO:0000313" key="4">
    <source>
        <dbReference type="EMBL" id="KAF8431288.1"/>
    </source>
</evidence>
<feature type="transmembrane region" description="Helical" evidence="2">
    <location>
        <begin position="116"/>
        <end position="139"/>
    </location>
</feature>